<evidence type="ECO:0000313" key="1">
    <source>
        <dbReference type="Proteomes" id="UP000887574"/>
    </source>
</evidence>
<dbReference type="Proteomes" id="UP000887574">
    <property type="component" value="Unplaced"/>
</dbReference>
<dbReference type="WBParaSite" id="jg24564.1">
    <property type="protein sequence ID" value="jg24564.1"/>
    <property type="gene ID" value="jg24564"/>
</dbReference>
<proteinExistence type="predicted"/>
<reference evidence="2" key="1">
    <citation type="submission" date="2022-11" db="UniProtKB">
        <authorList>
            <consortium name="WormBaseParasite"/>
        </authorList>
    </citation>
    <scope>IDENTIFICATION</scope>
</reference>
<protein>
    <submittedName>
        <fullName evidence="2">Uncharacterized protein</fullName>
    </submittedName>
</protein>
<organism evidence="1 2">
    <name type="scientific">Ditylenchus dipsaci</name>
    <dbReference type="NCBI Taxonomy" id="166011"/>
    <lineage>
        <taxon>Eukaryota</taxon>
        <taxon>Metazoa</taxon>
        <taxon>Ecdysozoa</taxon>
        <taxon>Nematoda</taxon>
        <taxon>Chromadorea</taxon>
        <taxon>Rhabditida</taxon>
        <taxon>Tylenchina</taxon>
        <taxon>Tylenchomorpha</taxon>
        <taxon>Sphaerularioidea</taxon>
        <taxon>Anguinidae</taxon>
        <taxon>Anguininae</taxon>
        <taxon>Ditylenchus</taxon>
    </lineage>
</organism>
<name>A0A915DZF2_9BILA</name>
<accession>A0A915DZF2</accession>
<sequence length="93" mass="10804">MNTCKSFARAIDPIVKSSSQIYRNQPSTQHDYQRAQVESTQPAVNNTSETSYTWYLNELEIDPSNYDTSKQFKFVSNHEILMIPNGQEGQWRL</sequence>
<keyword evidence="1" id="KW-1185">Reference proteome</keyword>
<dbReference type="AlphaFoldDB" id="A0A915DZF2"/>
<evidence type="ECO:0000313" key="2">
    <source>
        <dbReference type="WBParaSite" id="jg24564.1"/>
    </source>
</evidence>